<accession>A0ABQ2UM80</accession>
<evidence type="ECO:0000313" key="1">
    <source>
        <dbReference type="EMBL" id="GGU44678.1"/>
    </source>
</evidence>
<reference evidence="2" key="1">
    <citation type="journal article" date="2019" name="Int. J. Syst. Evol. Microbiol.">
        <title>The Global Catalogue of Microorganisms (GCM) 10K type strain sequencing project: providing services to taxonomists for standard genome sequencing and annotation.</title>
        <authorList>
            <consortium name="The Broad Institute Genomics Platform"/>
            <consortium name="The Broad Institute Genome Sequencing Center for Infectious Disease"/>
            <person name="Wu L."/>
            <person name="Ma J."/>
        </authorList>
    </citation>
    <scope>NUCLEOTIDE SEQUENCE [LARGE SCALE GENOMIC DNA]</scope>
    <source>
        <strain evidence="2">JCM 3399</strain>
    </source>
</reference>
<name>A0ABQ2UM80_9ACTN</name>
<dbReference type="EMBL" id="BMRP01000001">
    <property type="protein sequence ID" value="GGU44678.1"/>
    <property type="molecule type" value="Genomic_DNA"/>
</dbReference>
<keyword evidence="2" id="KW-1185">Reference proteome</keyword>
<sequence>MAWVAYSPDFVGKATKRSKDLFGLAPCTESRARRSFAGSRRAAPRLLRAACPCPSAFGTTRSRELSAHNPGSSP</sequence>
<comment type="caution">
    <text evidence="1">The sequence shown here is derived from an EMBL/GenBank/DDBJ whole genome shotgun (WGS) entry which is preliminary data.</text>
</comment>
<dbReference type="Proteomes" id="UP000654471">
    <property type="component" value="Unassembled WGS sequence"/>
</dbReference>
<organism evidence="1 2">
    <name type="scientific">Streptomyces albospinus</name>
    <dbReference type="NCBI Taxonomy" id="285515"/>
    <lineage>
        <taxon>Bacteria</taxon>
        <taxon>Bacillati</taxon>
        <taxon>Actinomycetota</taxon>
        <taxon>Actinomycetes</taxon>
        <taxon>Kitasatosporales</taxon>
        <taxon>Streptomycetaceae</taxon>
        <taxon>Streptomyces</taxon>
    </lineage>
</organism>
<protein>
    <submittedName>
        <fullName evidence="1">Uncharacterized protein</fullName>
    </submittedName>
</protein>
<proteinExistence type="predicted"/>
<gene>
    <name evidence="1" type="ORF">GCM10010211_05380</name>
</gene>
<evidence type="ECO:0000313" key="2">
    <source>
        <dbReference type="Proteomes" id="UP000654471"/>
    </source>
</evidence>